<dbReference type="RefSeq" id="WP_369722069.1">
    <property type="nucleotide sequence ID" value="NZ_CP165734.1"/>
</dbReference>
<dbReference type="AlphaFoldDB" id="A0AB39XJP7"/>
<protein>
    <submittedName>
        <fullName evidence="1">Uncharacterized protein</fullName>
    </submittedName>
</protein>
<accession>A0AB39XJP7</accession>
<name>A0AB39XJP7_9BRAD</name>
<reference evidence="1" key="1">
    <citation type="submission" date="2024-08" db="EMBL/GenBank/DDBJ databases">
        <authorList>
            <person name="Chaddad Z."/>
            <person name="Lamrabet M."/>
            <person name="Bouhnik O."/>
            <person name="Alami S."/>
            <person name="Wipf D."/>
            <person name="Courty P.E."/>
            <person name="Missbah El Idrissi M."/>
        </authorList>
    </citation>
    <scope>NUCLEOTIDE SEQUENCE</scope>
    <source>
        <strain evidence="1">LLZ17</strain>
    </source>
</reference>
<dbReference type="EMBL" id="CP165734">
    <property type="protein sequence ID" value="XDV57646.1"/>
    <property type="molecule type" value="Genomic_DNA"/>
</dbReference>
<sequence>MPSYITGPLREYPGFFAHSPVLLVEALQTAIDRLPRAAQSFASLLGCGAFPKKRKQFRLFAQRPGPRYCSVIRHRLPYRQSCCF</sequence>
<organism evidence="1">
    <name type="scientific">Bradyrhizobium sp. LLZ17</name>
    <dbReference type="NCBI Taxonomy" id="3239388"/>
    <lineage>
        <taxon>Bacteria</taxon>
        <taxon>Pseudomonadati</taxon>
        <taxon>Pseudomonadota</taxon>
        <taxon>Alphaproteobacteria</taxon>
        <taxon>Hyphomicrobiales</taxon>
        <taxon>Nitrobacteraceae</taxon>
        <taxon>Bradyrhizobium</taxon>
    </lineage>
</organism>
<gene>
    <name evidence="1" type="ORF">AB8Z38_34905</name>
</gene>
<proteinExistence type="predicted"/>
<evidence type="ECO:0000313" key="1">
    <source>
        <dbReference type="EMBL" id="XDV57646.1"/>
    </source>
</evidence>